<name>A0A1T0AC66_GLAPU</name>
<sequence length="229" mass="26735">MKKTIYYHKLAILLSLFFSNEPIVAKHIAQKICIVVGIYDGDTLTCLHKRTQLKVRLQYIDAPEFAQPFGNKAKQSLAQLAFKKEVELEITGYDKYQRLLAVVYDQTGENLNLIQVQRGMAWAYRQTQPMYLQAQQLAQQQRIGLWQDKNPINPADWRASKRSDEHSFWQGFSPKAPLVTIDCNVRKSCNDLPDYDTAKRYFKQCRWRELDGNNDGIPCNKLYRKAQRQ</sequence>
<dbReference type="AlphaFoldDB" id="A0A1T0AC66"/>
<keyword evidence="1" id="KW-0540">Nuclease</keyword>
<gene>
    <name evidence="5" type="ORF">N5925_11560</name>
</gene>
<keyword evidence="2" id="KW-0255">Endonuclease</keyword>
<dbReference type="GO" id="GO:0003676">
    <property type="term" value="F:nucleic acid binding"/>
    <property type="evidence" value="ECO:0007669"/>
    <property type="project" value="InterPro"/>
</dbReference>
<dbReference type="Gene3D" id="2.40.50.90">
    <property type="match status" value="1"/>
</dbReference>
<dbReference type="PROSITE" id="PS01284">
    <property type="entry name" value="TNASE_2"/>
    <property type="match status" value="1"/>
</dbReference>
<evidence type="ECO:0000313" key="5">
    <source>
        <dbReference type="EMBL" id="MDD2169189.1"/>
    </source>
</evidence>
<dbReference type="Proteomes" id="UP001148834">
    <property type="component" value="Unassembled WGS sequence"/>
</dbReference>
<dbReference type="PROSITE" id="PS01123">
    <property type="entry name" value="TNASE_1"/>
    <property type="match status" value="1"/>
</dbReference>
<dbReference type="SMART" id="SM00318">
    <property type="entry name" value="SNc"/>
    <property type="match status" value="1"/>
</dbReference>
<protein>
    <submittedName>
        <fullName evidence="5">Thermonuclease family protein</fullName>
    </submittedName>
</protein>
<organism evidence="5 6">
    <name type="scientific">Glaesserella parasuis</name>
    <name type="common">Haemophilus parasuis</name>
    <dbReference type="NCBI Taxonomy" id="738"/>
    <lineage>
        <taxon>Bacteria</taxon>
        <taxon>Pseudomonadati</taxon>
        <taxon>Pseudomonadota</taxon>
        <taxon>Gammaproteobacteria</taxon>
        <taxon>Pasteurellales</taxon>
        <taxon>Pasteurellaceae</taxon>
        <taxon>Glaesserella</taxon>
    </lineage>
</organism>
<evidence type="ECO:0000256" key="2">
    <source>
        <dbReference type="ARBA" id="ARBA00022759"/>
    </source>
</evidence>
<evidence type="ECO:0000256" key="1">
    <source>
        <dbReference type="ARBA" id="ARBA00022722"/>
    </source>
</evidence>
<evidence type="ECO:0000256" key="3">
    <source>
        <dbReference type="ARBA" id="ARBA00022801"/>
    </source>
</evidence>
<dbReference type="PANTHER" id="PTHR12302">
    <property type="entry name" value="EBNA2 BINDING PROTEIN P100"/>
    <property type="match status" value="1"/>
</dbReference>
<dbReference type="EMBL" id="JAODIR010000109">
    <property type="protein sequence ID" value="MDD2169189.1"/>
    <property type="molecule type" value="Genomic_DNA"/>
</dbReference>
<dbReference type="SUPFAM" id="SSF50199">
    <property type="entry name" value="Staphylococcal nuclease"/>
    <property type="match status" value="1"/>
</dbReference>
<dbReference type="GO" id="GO:0004519">
    <property type="term" value="F:endonuclease activity"/>
    <property type="evidence" value="ECO:0007669"/>
    <property type="project" value="UniProtKB-KW"/>
</dbReference>
<dbReference type="GO" id="GO:0016787">
    <property type="term" value="F:hydrolase activity"/>
    <property type="evidence" value="ECO:0007669"/>
    <property type="project" value="UniProtKB-KW"/>
</dbReference>
<keyword evidence="3" id="KW-0378">Hydrolase</keyword>
<feature type="domain" description="TNase-like" evidence="4">
    <location>
        <begin position="29"/>
        <end position="148"/>
    </location>
</feature>
<proteinExistence type="predicted"/>
<dbReference type="InterPro" id="IPR002071">
    <property type="entry name" value="Thermonucl_AS"/>
</dbReference>
<dbReference type="InterPro" id="IPR035437">
    <property type="entry name" value="SNase_OB-fold_sf"/>
</dbReference>
<comment type="caution">
    <text evidence="5">The sequence shown here is derived from an EMBL/GenBank/DDBJ whole genome shotgun (WGS) entry which is preliminary data.</text>
</comment>
<dbReference type="Pfam" id="PF00565">
    <property type="entry name" value="SNase"/>
    <property type="match status" value="1"/>
</dbReference>
<evidence type="ECO:0000313" key="6">
    <source>
        <dbReference type="Proteomes" id="UP001148834"/>
    </source>
</evidence>
<evidence type="ECO:0000259" key="4">
    <source>
        <dbReference type="PROSITE" id="PS50830"/>
    </source>
</evidence>
<reference evidence="5" key="1">
    <citation type="submission" date="2022-09" db="EMBL/GenBank/DDBJ databases">
        <title>Molecular characterization of Glaesserella parasuis strains circulating in commercial swine farms using whole-genome sequencing.</title>
        <authorList>
            <person name="Mugabi R."/>
            <person name="Clavijo M."/>
            <person name="Li G."/>
        </authorList>
    </citation>
    <scope>NUCLEOTIDE SEQUENCE</scope>
    <source>
        <strain evidence="5">0435-53</strain>
    </source>
</reference>
<dbReference type="PROSITE" id="PS50830">
    <property type="entry name" value="TNASE_3"/>
    <property type="match status" value="1"/>
</dbReference>
<dbReference type="PANTHER" id="PTHR12302:SF3">
    <property type="entry name" value="SERINE_THREONINE-PROTEIN KINASE 31"/>
    <property type="match status" value="1"/>
</dbReference>
<dbReference type="RefSeq" id="WP_021117880.1">
    <property type="nucleotide sequence ID" value="NZ_CBCRUP010000059.1"/>
</dbReference>
<accession>A0A1T0AC66</accession>
<dbReference type="InterPro" id="IPR016071">
    <property type="entry name" value="Staphylococal_nuclease_OB-fold"/>
</dbReference>